<comment type="caution">
    <text evidence="1">The sequence shown here is derived from an EMBL/GenBank/DDBJ whole genome shotgun (WGS) entry which is preliminary data.</text>
</comment>
<organism evidence="1 2">
    <name type="scientific">Brachionus plicatilis</name>
    <name type="common">Marine rotifer</name>
    <name type="synonym">Brachionus muelleri</name>
    <dbReference type="NCBI Taxonomy" id="10195"/>
    <lineage>
        <taxon>Eukaryota</taxon>
        <taxon>Metazoa</taxon>
        <taxon>Spiralia</taxon>
        <taxon>Gnathifera</taxon>
        <taxon>Rotifera</taxon>
        <taxon>Eurotatoria</taxon>
        <taxon>Monogononta</taxon>
        <taxon>Pseudotrocha</taxon>
        <taxon>Ploima</taxon>
        <taxon>Brachionidae</taxon>
        <taxon>Brachionus</taxon>
    </lineage>
</organism>
<proteinExistence type="predicted"/>
<sequence length="80" mass="9309">MGKTSLNCLWVINSFTEPYGARTEDPFGLEHFMCLALLIEHKLNRIPLCKPKLIFFDAIAVAWRYLCSLFEILKDKIITF</sequence>
<reference evidence="1 2" key="1">
    <citation type="journal article" date="2018" name="Sci. Rep.">
        <title>Genomic signatures of local adaptation to the degree of environmental predictability in rotifers.</title>
        <authorList>
            <person name="Franch-Gras L."/>
            <person name="Hahn C."/>
            <person name="Garcia-Roger E.M."/>
            <person name="Carmona M.J."/>
            <person name="Serra M."/>
            <person name="Gomez A."/>
        </authorList>
    </citation>
    <scope>NUCLEOTIDE SEQUENCE [LARGE SCALE GENOMIC DNA]</scope>
    <source>
        <strain evidence="1">HYR1</strain>
    </source>
</reference>
<dbReference type="AlphaFoldDB" id="A0A3M7T2T2"/>
<evidence type="ECO:0000313" key="1">
    <source>
        <dbReference type="EMBL" id="RNA42341.1"/>
    </source>
</evidence>
<evidence type="ECO:0000313" key="2">
    <source>
        <dbReference type="Proteomes" id="UP000276133"/>
    </source>
</evidence>
<accession>A0A3M7T2T2</accession>
<dbReference type="EMBL" id="REGN01000380">
    <property type="protein sequence ID" value="RNA42341.1"/>
    <property type="molecule type" value="Genomic_DNA"/>
</dbReference>
<gene>
    <name evidence="1" type="ORF">BpHYR1_023101</name>
</gene>
<name>A0A3M7T2T2_BRAPC</name>
<protein>
    <submittedName>
        <fullName evidence="1">Uncharacterized protein</fullName>
    </submittedName>
</protein>
<keyword evidence="2" id="KW-1185">Reference proteome</keyword>
<dbReference type="Proteomes" id="UP000276133">
    <property type="component" value="Unassembled WGS sequence"/>
</dbReference>